<organism evidence="2 3">
    <name type="scientific">Geodermatophilus amargosae</name>
    <dbReference type="NCBI Taxonomy" id="1296565"/>
    <lineage>
        <taxon>Bacteria</taxon>
        <taxon>Bacillati</taxon>
        <taxon>Actinomycetota</taxon>
        <taxon>Actinomycetes</taxon>
        <taxon>Geodermatophilales</taxon>
        <taxon>Geodermatophilaceae</taxon>
        <taxon>Geodermatophilus</taxon>
    </lineage>
</organism>
<keyword evidence="3" id="KW-1185">Reference proteome</keyword>
<accession>A0A1I7BXG8</accession>
<dbReference type="RefSeq" id="WP_217644814.1">
    <property type="nucleotide sequence ID" value="NZ_FPBA01000016.1"/>
</dbReference>
<dbReference type="Pfam" id="PF00903">
    <property type="entry name" value="Glyoxalase"/>
    <property type="match status" value="1"/>
</dbReference>
<reference evidence="3" key="1">
    <citation type="submission" date="2016-10" db="EMBL/GenBank/DDBJ databases">
        <authorList>
            <person name="Varghese N."/>
            <person name="Submissions S."/>
        </authorList>
    </citation>
    <scope>NUCLEOTIDE SEQUENCE [LARGE SCALE GENOMIC DNA]</scope>
    <source>
        <strain evidence="3">DSM 46136</strain>
    </source>
</reference>
<dbReference type="AlphaFoldDB" id="A0A1I7BXG8"/>
<gene>
    <name evidence="2" type="ORF">SAMN05660657_03896</name>
</gene>
<dbReference type="InterPro" id="IPR004360">
    <property type="entry name" value="Glyas_Fos-R_dOase_dom"/>
</dbReference>
<evidence type="ECO:0000313" key="3">
    <source>
        <dbReference type="Proteomes" id="UP000199546"/>
    </source>
</evidence>
<protein>
    <recommendedName>
        <fullName evidence="1">VOC domain-containing protein</fullName>
    </recommendedName>
</protein>
<dbReference type="InterPro" id="IPR037523">
    <property type="entry name" value="VOC_core"/>
</dbReference>
<evidence type="ECO:0000313" key="2">
    <source>
        <dbReference type="EMBL" id="SFT91821.1"/>
    </source>
</evidence>
<dbReference type="Gene3D" id="3.10.180.10">
    <property type="entry name" value="2,3-Dihydroxybiphenyl 1,2-Dioxygenase, domain 1"/>
    <property type="match status" value="1"/>
</dbReference>
<dbReference type="EMBL" id="FPBA01000016">
    <property type="protein sequence ID" value="SFT91821.1"/>
    <property type="molecule type" value="Genomic_DNA"/>
</dbReference>
<feature type="domain" description="VOC" evidence="1">
    <location>
        <begin position="7"/>
        <end position="127"/>
    </location>
</feature>
<dbReference type="SUPFAM" id="SSF54593">
    <property type="entry name" value="Glyoxalase/Bleomycin resistance protein/Dihydroxybiphenyl dioxygenase"/>
    <property type="match status" value="1"/>
</dbReference>
<dbReference type="InterPro" id="IPR029068">
    <property type="entry name" value="Glyas_Bleomycin-R_OHBP_Dase"/>
</dbReference>
<dbReference type="Proteomes" id="UP000199546">
    <property type="component" value="Unassembled WGS sequence"/>
</dbReference>
<name>A0A1I7BXG8_9ACTN</name>
<dbReference type="STRING" id="1296565.SAMN05660657_03896"/>
<proteinExistence type="predicted"/>
<sequence length="143" mass="14552">MDVTLRGIASITYWADDVAAAADWYTEVLGTGPVFTRPGPGGRLGYAAFAIDEGTRLAIATSATAPPGAATEPGGAVGHWTVDDLDAVLAKLTSMGAKEWIPPTPHGPVVSVAVVDPFGNVVGLISTTHPDADFRGGPPSRTG</sequence>
<dbReference type="CDD" id="cd06587">
    <property type="entry name" value="VOC"/>
    <property type="match status" value="1"/>
</dbReference>
<dbReference type="PROSITE" id="PS51819">
    <property type="entry name" value="VOC"/>
    <property type="match status" value="1"/>
</dbReference>
<evidence type="ECO:0000259" key="1">
    <source>
        <dbReference type="PROSITE" id="PS51819"/>
    </source>
</evidence>